<protein>
    <submittedName>
        <fullName evidence="1">Uncharacterized protein</fullName>
    </submittedName>
</protein>
<dbReference type="Pfam" id="PF18835">
    <property type="entry name" value="Beta_helix_2"/>
    <property type="match status" value="1"/>
</dbReference>
<dbReference type="EMBL" id="JACEHE010000028">
    <property type="protein sequence ID" value="MBA2950429.1"/>
    <property type="molecule type" value="Genomic_DNA"/>
</dbReference>
<comment type="caution">
    <text evidence="1">The sequence shown here is derived from an EMBL/GenBank/DDBJ whole genome shotgun (WGS) entry which is preliminary data.</text>
</comment>
<accession>A0A7W0DSF0</accession>
<gene>
    <name evidence="1" type="ORF">H1D24_32740</name>
</gene>
<evidence type="ECO:0000313" key="2">
    <source>
        <dbReference type="Proteomes" id="UP000545761"/>
    </source>
</evidence>
<proteinExistence type="predicted"/>
<dbReference type="Gene3D" id="2.160.20.10">
    <property type="entry name" value="Single-stranded right-handed beta-helix, Pectin lyase-like"/>
    <property type="match status" value="1"/>
</dbReference>
<sequence>MDDDVDVLELAGAVEGTRAERAPSTSRTSTDPIIIRVESGDGNHISNNRAISNVTAKRVLLAAAATATKVLDSATVSEFQAETSNHTLRATP</sequence>
<dbReference type="AlphaFoldDB" id="A0A7W0DSF0"/>
<dbReference type="InterPro" id="IPR012334">
    <property type="entry name" value="Pectin_lyas_fold"/>
</dbReference>
<dbReference type="Proteomes" id="UP000545761">
    <property type="component" value="Unassembled WGS sequence"/>
</dbReference>
<evidence type="ECO:0000313" key="1">
    <source>
        <dbReference type="EMBL" id="MBA2950429.1"/>
    </source>
</evidence>
<dbReference type="RefSeq" id="WP_181661414.1">
    <property type="nucleotide sequence ID" value="NZ_JACEHE010000028.1"/>
</dbReference>
<dbReference type="InterPro" id="IPR040526">
    <property type="entry name" value="Beta_helix_2"/>
</dbReference>
<name>A0A7W0DSF0_9ACTN</name>
<reference evidence="1 2" key="1">
    <citation type="submission" date="2020-07" db="EMBL/GenBank/DDBJ databases">
        <title>Streptomyces isolated from Indian soil.</title>
        <authorList>
            <person name="Mandal S."/>
            <person name="Maiti P.K."/>
        </authorList>
    </citation>
    <scope>NUCLEOTIDE SEQUENCE [LARGE SCALE GENOMIC DNA]</scope>
    <source>
        <strain evidence="1 2">PSKA28</strain>
    </source>
</reference>
<organism evidence="1 2">
    <name type="scientific">Streptomyces himalayensis subsp. himalayensis</name>
    <dbReference type="NCBI Taxonomy" id="2756131"/>
    <lineage>
        <taxon>Bacteria</taxon>
        <taxon>Bacillati</taxon>
        <taxon>Actinomycetota</taxon>
        <taxon>Actinomycetes</taxon>
        <taxon>Kitasatosporales</taxon>
        <taxon>Streptomycetaceae</taxon>
        <taxon>Streptomyces</taxon>
        <taxon>Streptomyces himalayensis</taxon>
    </lineage>
</organism>